<keyword evidence="9 12" id="KW-0810">Translation regulation</keyword>
<dbReference type="InterPro" id="IPR027417">
    <property type="entry name" value="P-loop_NTPase"/>
</dbReference>
<keyword evidence="7 12" id="KW-0378">Hydrolase</keyword>
<comment type="caution">
    <text evidence="12">Lacks conserved residue(s) required for the propagation of feature annotation.</text>
</comment>
<keyword evidence="11 12" id="KW-0648">Protein biosynthesis</keyword>
<dbReference type="InterPro" id="IPR003439">
    <property type="entry name" value="ABC_transporter-like_ATP-bd"/>
</dbReference>
<dbReference type="PROSITE" id="PS50893">
    <property type="entry name" value="ABC_TRANSPORTER_2"/>
    <property type="match status" value="2"/>
</dbReference>
<comment type="similarity">
    <text evidence="1 12">Belongs to the ABC transporter superfamily. ABCF family. Translational throttle EttA subfamily.</text>
</comment>
<keyword evidence="10 12" id="KW-0694">RNA-binding</keyword>
<dbReference type="Pfam" id="PF12848">
    <property type="entry name" value="ABC_tran_Xtn"/>
    <property type="match status" value="1"/>
</dbReference>
<reference evidence="14 15" key="1">
    <citation type="journal article" date="2013" name="Environ. Microbiol.">
        <title>Complete genome, catabolic sub-proteomes and key-metabolites of Desulfobacula toluolica Tol2, a marine, aromatic compound-degrading, sulfate-reducing bacterium.</title>
        <authorList>
            <person name="Wohlbrand L."/>
            <person name="Jacob J.H."/>
            <person name="Kube M."/>
            <person name="Mussmann M."/>
            <person name="Jarling R."/>
            <person name="Beck A."/>
            <person name="Amann R."/>
            <person name="Wilkes H."/>
            <person name="Reinhardt R."/>
            <person name="Rabus R."/>
        </authorList>
    </citation>
    <scope>NUCLEOTIDE SEQUENCE [LARGE SCALE GENOMIC DNA]</scope>
    <source>
        <strain evidence="15">DSM 7467 / Tol2</strain>
    </source>
</reference>
<dbReference type="CDD" id="cd03221">
    <property type="entry name" value="ABCF_EF-3"/>
    <property type="match status" value="2"/>
</dbReference>
<dbReference type="PATRIC" id="fig|651182.5.peg.2906"/>
<dbReference type="STRING" id="651182.TOL2_C24640"/>
<protein>
    <recommendedName>
        <fullName evidence="12">Energy-dependent translational throttle protein EttA</fullName>
        <ecNumber evidence="12">3.6.1.-</ecNumber>
    </recommendedName>
    <alternativeName>
        <fullName evidence="12">Translational regulatory factor EttA</fullName>
    </alternativeName>
</protein>
<dbReference type="AlphaFoldDB" id="K0NI58"/>
<dbReference type="HOGENOM" id="CLU_000604_36_0_7"/>
<evidence type="ECO:0000313" key="15">
    <source>
        <dbReference type="Proteomes" id="UP000007347"/>
    </source>
</evidence>
<evidence type="ECO:0000256" key="1">
    <source>
        <dbReference type="ARBA" id="ARBA00005868"/>
    </source>
</evidence>
<evidence type="ECO:0000313" key="14">
    <source>
        <dbReference type="EMBL" id="CCK80625.1"/>
    </source>
</evidence>
<dbReference type="GO" id="GO:0019843">
    <property type="term" value="F:rRNA binding"/>
    <property type="evidence" value="ECO:0007669"/>
    <property type="project" value="UniProtKB-UniRule"/>
</dbReference>
<evidence type="ECO:0000256" key="3">
    <source>
        <dbReference type="ARBA" id="ARBA00022555"/>
    </source>
</evidence>
<comment type="domain">
    <text evidence="12">The arm domain is inserted in the first ABC transporter domain. Probably contacts ribosomal protein L1.</text>
</comment>
<evidence type="ECO:0000256" key="2">
    <source>
        <dbReference type="ARBA" id="ARBA00022490"/>
    </source>
</evidence>
<dbReference type="KEGG" id="dto:TOL2_C24640"/>
<keyword evidence="4 12" id="KW-0699">rRNA-binding</keyword>
<dbReference type="Gene3D" id="3.40.50.300">
    <property type="entry name" value="P-loop containing nucleotide triphosphate hydrolases"/>
    <property type="match status" value="2"/>
</dbReference>
<evidence type="ECO:0000256" key="6">
    <source>
        <dbReference type="ARBA" id="ARBA00022741"/>
    </source>
</evidence>
<evidence type="ECO:0000256" key="10">
    <source>
        <dbReference type="ARBA" id="ARBA00022884"/>
    </source>
</evidence>
<dbReference type="Pfam" id="PF00005">
    <property type="entry name" value="ABC_tran"/>
    <property type="match status" value="2"/>
</dbReference>
<keyword evidence="6 12" id="KW-0547">Nucleotide-binding</keyword>
<evidence type="ECO:0000256" key="12">
    <source>
        <dbReference type="HAMAP-Rule" id="MF_00847"/>
    </source>
</evidence>
<dbReference type="GO" id="GO:0043022">
    <property type="term" value="F:ribosome binding"/>
    <property type="evidence" value="ECO:0007669"/>
    <property type="project" value="UniProtKB-UniRule"/>
</dbReference>
<comment type="function">
    <text evidence="12">A translation factor that gates the progression of the 70S ribosomal initiation complex (IC, containing tRNA(fMet) in the P-site) into the translation elongation cycle by using a mechanism sensitive to the ATP/ADP ratio. Binds to the 70S ribosome E-site where it modulates the state of the translating ribosome during subunit translocation. ATP hydrolysis probably frees it from the ribosome, which can enter the elongation phase.</text>
</comment>
<comment type="domain">
    <text evidence="12">The P-site tRNA interaction motif (PtIM domain) probably interacts with the P-site tRNA(fMet) as well as the 23S rRNA.</text>
</comment>
<dbReference type="PROSITE" id="PS00211">
    <property type="entry name" value="ABC_TRANSPORTER_1"/>
    <property type="match status" value="1"/>
</dbReference>
<evidence type="ECO:0000256" key="9">
    <source>
        <dbReference type="ARBA" id="ARBA00022845"/>
    </source>
</evidence>
<dbReference type="InterPro" id="IPR022374">
    <property type="entry name" value="EttA"/>
</dbReference>
<feature type="domain" description="ABC transporter" evidence="13">
    <location>
        <begin position="10"/>
        <end position="264"/>
    </location>
</feature>
<name>K0NI58_DESTT</name>
<dbReference type="GO" id="GO:0006412">
    <property type="term" value="P:translation"/>
    <property type="evidence" value="ECO:0007669"/>
    <property type="project" value="UniProtKB-KW"/>
</dbReference>
<dbReference type="GO" id="GO:0016887">
    <property type="term" value="F:ATP hydrolysis activity"/>
    <property type="evidence" value="ECO:0007669"/>
    <property type="project" value="UniProtKB-UniRule"/>
</dbReference>
<evidence type="ECO:0000256" key="4">
    <source>
        <dbReference type="ARBA" id="ARBA00022730"/>
    </source>
</evidence>
<dbReference type="InterPro" id="IPR032781">
    <property type="entry name" value="ABC_tran_Xtn"/>
</dbReference>
<dbReference type="SMART" id="SM00382">
    <property type="entry name" value="AAA"/>
    <property type="match status" value="2"/>
</dbReference>
<dbReference type="InterPro" id="IPR003593">
    <property type="entry name" value="AAA+_ATPase"/>
</dbReference>
<sequence>MAEDTKKVIYSMINVSKFHGQKQVLKDISLSYFYGAKIGVLGLNGSGKSSLLKILAGVDTQFSGETILSKGFKVGYLEQEPLVDSEKTVREIVEQGVKETVDLLNEYEKISEEFANPMPDDEMDKLLEKQGKIQEKLDHMDAWDLDSKLKMAMDALRCPPEDTPVNVISGGEKRRVALCRLLLQKPDILLLDEPTNHLDAESVAWLEEHLNRYEGTVIAVTHDRYFLDNVAGWILELDRGEGIPWKGNYSSWLDQKQKRLATEQKSESKRQQTLQRELEWINMSPKGKRSKSKARINAYEDLLKKDTKEQEHDLEIFIPPGPRLGEKVIVAKDVSKAFKNKLLVENMNFIIPPGGIVGVVGPNGAGKTTLFNMITKKETPDTGTIELGQSVKLAYVDQERDTLDPERTIFEVISDGNEKMFIGGREINARAYVSKFNFSGSDQQKKVKNISGGERNRVHLATMLKLEANLLLLDEPTNDLDVNTLRALEEALESFAGCAVVISHDRWFLDRVATHILAFEGDSQTLFFEGSYSDYEKDRKKRLGIKADQPTRIKYRQLTR</sequence>
<evidence type="ECO:0000256" key="7">
    <source>
        <dbReference type="ARBA" id="ARBA00022801"/>
    </source>
</evidence>
<dbReference type="PANTHER" id="PTHR43858:SF1">
    <property type="entry name" value="ABC TRANSPORTER-RELATED PROTEIN"/>
    <property type="match status" value="1"/>
</dbReference>
<keyword evidence="5 12" id="KW-0677">Repeat</keyword>
<dbReference type="InterPro" id="IPR017871">
    <property type="entry name" value="ABC_transporter-like_CS"/>
</dbReference>
<comment type="subcellular location">
    <subcellularLocation>
        <location evidence="12">Cytoplasm</location>
    </subcellularLocation>
    <text evidence="12">Associates with ribosomes and polysomes.</text>
</comment>
<dbReference type="OrthoDB" id="9808609at2"/>
<keyword evidence="8 12" id="KW-0067">ATP-binding</keyword>
<comment type="subunit">
    <text evidence="12">Monomer. Probably contacts ribosomal proteins L1, L5, L33 and S7, the 16S and 23S rRNA and the P-site containing tRNA(fMet).</text>
</comment>
<evidence type="ECO:0000256" key="8">
    <source>
        <dbReference type="ARBA" id="ARBA00022840"/>
    </source>
</evidence>
<keyword evidence="2 12" id="KW-0963">Cytoplasm</keyword>
<keyword evidence="3 12" id="KW-0820">tRNA-binding</keyword>
<dbReference type="GO" id="GO:0005524">
    <property type="term" value="F:ATP binding"/>
    <property type="evidence" value="ECO:0007669"/>
    <property type="project" value="UniProtKB-UniRule"/>
</dbReference>
<feature type="region of interest" description="PtIM" evidence="12">
    <location>
        <begin position="247"/>
        <end position="327"/>
    </location>
</feature>
<evidence type="ECO:0000259" key="13">
    <source>
        <dbReference type="PROSITE" id="PS50893"/>
    </source>
</evidence>
<evidence type="ECO:0000256" key="11">
    <source>
        <dbReference type="ARBA" id="ARBA00022917"/>
    </source>
</evidence>
<dbReference type="FunFam" id="3.40.50.300:FF:000011">
    <property type="entry name" value="Putative ABC transporter ATP-binding component"/>
    <property type="match status" value="1"/>
</dbReference>
<proteinExistence type="inferred from homology"/>
<evidence type="ECO:0000256" key="5">
    <source>
        <dbReference type="ARBA" id="ARBA00022737"/>
    </source>
</evidence>
<dbReference type="GO" id="GO:0005737">
    <property type="term" value="C:cytoplasm"/>
    <property type="evidence" value="ECO:0007669"/>
    <property type="project" value="UniProtKB-SubCell"/>
</dbReference>
<feature type="binding site" evidence="12">
    <location>
        <begin position="361"/>
        <end position="368"/>
    </location>
    <ligand>
        <name>ATP</name>
        <dbReference type="ChEBI" id="CHEBI:30616"/>
        <label>2</label>
    </ligand>
</feature>
<keyword evidence="15" id="KW-1185">Reference proteome</keyword>
<dbReference type="EC" id="3.6.1.-" evidence="12"/>
<dbReference type="GO" id="GO:0045900">
    <property type="term" value="P:negative regulation of translational elongation"/>
    <property type="evidence" value="ECO:0007669"/>
    <property type="project" value="UniProtKB-UniRule"/>
</dbReference>
<dbReference type="RefSeq" id="WP_014957931.1">
    <property type="nucleotide sequence ID" value="NC_018645.1"/>
</dbReference>
<accession>K0NI58</accession>
<gene>
    <name evidence="12" type="primary">ettA</name>
    <name evidence="14" type="ordered locus">TOL2_C24640</name>
</gene>
<dbReference type="HAMAP" id="MF_00847">
    <property type="entry name" value="EttA"/>
    <property type="match status" value="1"/>
</dbReference>
<feature type="domain" description="ABC transporter" evidence="13">
    <location>
        <begin position="329"/>
        <end position="555"/>
    </location>
</feature>
<comment type="catalytic activity">
    <reaction evidence="12">
        <text>ATP + H2O = ADP + phosphate + H(+)</text>
        <dbReference type="Rhea" id="RHEA:13065"/>
        <dbReference type="ChEBI" id="CHEBI:15377"/>
        <dbReference type="ChEBI" id="CHEBI:15378"/>
        <dbReference type="ChEBI" id="CHEBI:30616"/>
        <dbReference type="ChEBI" id="CHEBI:43474"/>
        <dbReference type="ChEBI" id="CHEBI:456216"/>
    </reaction>
</comment>
<organism evidence="14 15">
    <name type="scientific">Desulfobacula toluolica (strain DSM 7467 / Tol2)</name>
    <dbReference type="NCBI Taxonomy" id="651182"/>
    <lineage>
        <taxon>Bacteria</taxon>
        <taxon>Pseudomonadati</taxon>
        <taxon>Thermodesulfobacteriota</taxon>
        <taxon>Desulfobacteria</taxon>
        <taxon>Desulfobacterales</taxon>
        <taxon>Desulfobacteraceae</taxon>
        <taxon>Desulfobacula</taxon>
    </lineage>
</organism>
<dbReference type="FunFam" id="3.40.50.300:FF:000183">
    <property type="entry name" value="ABC transporter ATP-binding protein yjjK"/>
    <property type="match status" value="1"/>
</dbReference>
<dbReference type="PANTHER" id="PTHR43858">
    <property type="entry name" value="ENERGY-DEPENDENT TRANSLATIONAL THROTTLE PROTEIN ETTA"/>
    <property type="match status" value="1"/>
</dbReference>
<dbReference type="NCBIfam" id="TIGR03719">
    <property type="entry name" value="ABC_ABC_ChvD"/>
    <property type="match status" value="1"/>
</dbReference>
<dbReference type="GO" id="GO:0000049">
    <property type="term" value="F:tRNA binding"/>
    <property type="evidence" value="ECO:0007669"/>
    <property type="project" value="UniProtKB-UniRule"/>
</dbReference>
<dbReference type="SUPFAM" id="SSF52540">
    <property type="entry name" value="P-loop containing nucleoside triphosphate hydrolases"/>
    <property type="match status" value="2"/>
</dbReference>
<dbReference type="Proteomes" id="UP000007347">
    <property type="component" value="Chromosome"/>
</dbReference>
<dbReference type="EMBL" id="FO203503">
    <property type="protein sequence ID" value="CCK80625.1"/>
    <property type="molecule type" value="Genomic_DNA"/>
</dbReference>
<dbReference type="NCBIfam" id="NF008775">
    <property type="entry name" value="PRK11819.1"/>
    <property type="match status" value="1"/>
</dbReference>